<dbReference type="Proteomes" id="UP001501319">
    <property type="component" value="Unassembled WGS sequence"/>
</dbReference>
<keyword evidence="1" id="KW-0732">Signal</keyword>
<name>A0ABP4RFF2_9ACTN</name>
<accession>A0ABP4RFF2</accession>
<feature type="signal peptide" evidence="1">
    <location>
        <begin position="1"/>
        <end position="27"/>
    </location>
</feature>
<sequence length="90" mass="9697">MRKIIAGGITALVASGVLLAGAGPASAAPAPRLSTTSVAKTATNYEYYTWYWTQPNCESAGAALQVRGVISNYYCQQSGYTTWYLYVAYR</sequence>
<reference evidence="3" key="1">
    <citation type="journal article" date="2019" name="Int. J. Syst. Evol. Microbiol.">
        <title>The Global Catalogue of Microorganisms (GCM) 10K type strain sequencing project: providing services to taxonomists for standard genome sequencing and annotation.</title>
        <authorList>
            <consortium name="The Broad Institute Genomics Platform"/>
            <consortium name="The Broad Institute Genome Sequencing Center for Infectious Disease"/>
            <person name="Wu L."/>
            <person name="Ma J."/>
        </authorList>
    </citation>
    <scope>NUCLEOTIDE SEQUENCE [LARGE SCALE GENOMIC DNA]</scope>
    <source>
        <strain evidence="3">JCM 14306</strain>
    </source>
</reference>
<keyword evidence="3" id="KW-1185">Reference proteome</keyword>
<comment type="caution">
    <text evidence="2">The sequence shown here is derived from an EMBL/GenBank/DDBJ whole genome shotgun (WGS) entry which is preliminary data.</text>
</comment>
<proteinExistence type="predicted"/>
<feature type="chain" id="PRO_5047161210" description="Secreted protein" evidence="1">
    <location>
        <begin position="28"/>
        <end position="90"/>
    </location>
</feature>
<gene>
    <name evidence="2" type="ORF">GCM10009744_45060</name>
</gene>
<dbReference type="RefSeq" id="WP_344113873.1">
    <property type="nucleotide sequence ID" value="NZ_BAAANE010000007.1"/>
</dbReference>
<evidence type="ECO:0000313" key="2">
    <source>
        <dbReference type="EMBL" id="GAA1648639.1"/>
    </source>
</evidence>
<evidence type="ECO:0000256" key="1">
    <source>
        <dbReference type="SAM" id="SignalP"/>
    </source>
</evidence>
<protein>
    <recommendedName>
        <fullName evidence="4">Secreted protein</fullName>
    </recommendedName>
</protein>
<evidence type="ECO:0008006" key="4">
    <source>
        <dbReference type="Google" id="ProtNLM"/>
    </source>
</evidence>
<evidence type="ECO:0000313" key="3">
    <source>
        <dbReference type="Proteomes" id="UP001501319"/>
    </source>
</evidence>
<dbReference type="EMBL" id="BAAANE010000007">
    <property type="protein sequence ID" value="GAA1648639.1"/>
    <property type="molecule type" value="Genomic_DNA"/>
</dbReference>
<organism evidence="2 3">
    <name type="scientific">Kribbella alba</name>
    <dbReference type="NCBI Taxonomy" id="190197"/>
    <lineage>
        <taxon>Bacteria</taxon>
        <taxon>Bacillati</taxon>
        <taxon>Actinomycetota</taxon>
        <taxon>Actinomycetes</taxon>
        <taxon>Propionibacteriales</taxon>
        <taxon>Kribbellaceae</taxon>
        <taxon>Kribbella</taxon>
    </lineage>
</organism>